<comment type="caution">
    <text evidence="2">The sequence shown here is derived from an EMBL/GenBank/DDBJ whole genome shotgun (WGS) entry which is preliminary data.</text>
</comment>
<dbReference type="GO" id="GO:0034228">
    <property type="term" value="F:ethanolamine transmembrane transporter activity"/>
    <property type="evidence" value="ECO:0007669"/>
    <property type="project" value="InterPro"/>
</dbReference>
<feature type="transmembrane region" description="Helical" evidence="1">
    <location>
        <begin position="346"/>
        <end position="367"/>
    </location>
</feature>
<protein>
    <submittedName>
        <fullName evidence="2">Ethanolamine utilization protein EutH</fullName>
    </submittedName>
</protein>
<feature type="transmembrane region" description="Helical" evidence="1">
    <location>
        <begin position="132"/>
        <end position="157"/>
    </location>
</feature>
<feature type="transmembrane region" description="Helical" evidence="1">
    <location>
        <begin position="65"/>
        <end position="87"/>
    </location>
</feature>
<dbReference type="EMBL" id="QGQD01000045">
    <property type="protein sequence ID" value="TLD00978.1"/>
    <property type="molecule type" value="Genomic_DNA"/>
</dbReference>
<feature type="transmembrane region" description="Helical" evidence="1">
    <location>
        <begin position="94"/>
        <end position="112"/>
    </location>
</feature>
<dbReference type="NCBIfam" id="NF011666">
    <property type="entry name" value="PRK15086.1-2"/>
    <property type="match status" value="1"/>
</dbReference>
<feature type="transmembrane region" description="Helical" evidence="1">
    <location>
        <begin position="277"/>
        <end position="298"/>
    </location>
</feature>
<dbReference type="PANTHER" id="PTHR40089">
    <property type="entry name" value="ETHANOLAMINE UTILIZATION PROTEIN EUTH"/>
    <property type="match status" value="1"/>
</dbReference>
<evidence type="ECO:0000256" key="1">
    <source>
        <dbReference type="SAM" id="Phobius"/>
    </source>
</evidence>
<feature type="transmembrane region" description="Helical" evidence="1">
    <location>
        <begin position="26"/>
        <end position="45"/>
    </location>
</feature>
<dbReference type="AlphaFoldDB" id="A0A4V6HRZ7"/>
<keyword evidence="3" id="KW-1185">Reference proteome</keyword>
<name>A0A4V6HRZ7_9FIRM</name>
<accession>A0A4V6HRZ7</accession>
<keyword evidence="1" id="KW-0812">Transmembrane</keyword>
<evidence type="ECO:0000313" key="2">
    <source>
        <dbReference type="EMBL" id="TLD00978.1"/>
    </source>
</evidence>
<dbReference type="STRING" id="180332.GCA_000797495_03917"/>
<dbReference type="Pfam" id="PF04346">
    <property type="entry name" value="EutH"/>
    <property type="match status" value="1"/>
</dbReference>
<feature type="transmembrane region" description="Helical" evidence="1">
    <location>
        <begin position="231"/>
        <end position="250"/>
    </location>
</feature>
<dbReference type="Proteomes" id="UP000306509">
    <property type="component" value="Unassembled WGS sequence"/>
</dbReference>
<dbReference type="RefSeq" id="WP_044289299.1">
    <property type="nucleotide sequence ID" value="NZ_CABMJZ010000118.1"/>
</dbReference>
<feature type="transmembrane region" description="Helical" evidence="1">
    <location>
        <begin position="164"/>
        <end position="187"/>
    </location>
</feature>
<dbReference type="OrthoDB" id="9778282at2"/>
<dbReference type="GO" id="GO:0005886">
    <property type="term" value="C:plasma membrane"/>
    <property type="evidence" value="ECO:0007669"/>
    <property type="project" value="TreeGrafter"/>
</dbReference>
<evidence type="ECO:0000313" key="3">
    <source>
        <dbReference type="Proteomes" id="UP000306509"/>
    </source>
</evidence>
<feature type="transmembrane region" description="Helical" evidence="1">
    <location>
        <begin position="199"/>
        <end position="219"/>
    </location>
</feature>
<gene>
    <name evidence="2" type="ORF">DSM106044_02178</name>
</gene>
<dbReference type="PIRSF" id="PIRSF019466">
    <property type="entry name" value="EutH"/>
    <property type="match status" value="1"/>
</dbReference>
<organism evidence="2 3">
    <name type="scientific">Robinsoniella peoriensis</name>
    <dbReference type="NCBI Taxonomy" id="180332"/>
    <lineage>
        <taxon>Bacteria</taxon>
        <taxon>Bacillati</taxon>
        <taxon>Bacillota</taxon>
        <taxon>Clostridia</taxon>
        <taxon>Lachnospirales</taxon>
        <taxon>Lachnospiraceae</taxon>
        <taxon>Robinsoniella</taxon>
    </lineage>
</organism>
<keyword evidence="1" id="KW-1133">Transmembrane helix</keyword>
<reference evidence="2 3" key="1">
    <citation type="journal article" date="2019" name="Anaerobe">
        <title>Detection of Robinsoniella peoriensis in multiple bone samples of a trauma patient.</title>
        <authorList>
            <person name="Schrottner P."/>
            <person name="Hartwich K."/>
            <person name="Bunk B."/>
            <person name="Schober I."/>
            <person name="Helbig S."/>
            <person name="Rudolph W.W."/>
            <person name="Gunzer F."/>
        </authorList>
    </citation>
    <scope>NUCLEOTIDE SEQUENCE [LARGE SCALE GENOMIC DNA]</scope>
    <source>
        <strain evidence="2 3">DSM 106044</strain>
    </source>
</reference>
<sequence>MFSELIENITNLDVFTESIKQYISGLSINSVIITIMMIFMVIGAIDRIRGNKLGYGEEFEAGFNAMGPLAIAMMGVVAAAPVLRVILQPIIAPVYELFGASPAMFATTLLANDMGGYPLAMQLAGDNTAIGNFAGLILGSMMGPTIVFTIPVALSIIKPKDRPFLAAGVLAGLITIPIGCIAGGLVMNMTPNKIDMITILQNLIPVIIVAGLIAIGLWFKPTQMMKGFNHFGNGVTILITIFTAIAVFQYETGIRLPLFDIMVDPNKNGGTIPLEEGIKVVGTIACVLIGAFPMVKWITKTFKKPLMKVGEKLKMNADGSAGLVASLANNIAMFNIMENMNAKGKLLNVAFAVSAAFVFGDHLGFTAGANPDMIFPVVVGKLIAGITALILANALAPKLLAKIKASGGKEEIEEKTD</sequence>
<keyword evidence="1" id="KW-0472">Membrane</keyword>
<feature type="transmembrane region" description="Helical" evidence="1">
    <location>
        <begin position="373"/>
        <end position="396"/>
    </location>
</feature>
<dbReference type="InterPro" id="IPR007441">
    <property type="entry name" value="EutH"/>
</dbReference>
<dbReference type="PANTHER" id="PTHR40089:SF1">
    <property type="entry name" value="ETHANOLAMINE PERMEASE EUTH-RELATED"/>
    <property type="match status" value="1"/>
</dbReference>
<proteinExistence type="predicted"/>